<dbReference type="AlphaFoldDB" id="A0AA42CEM4"/>
<evidence type="ECO:0000313" key="13">
    <source>
        <dbReference type="Proteomes" id="UP001165679"/>
    </source>
</evidence>
<evidence type="ECO:0000256" key="10">
    <source>
        <dbReference type="SAM" id="Phobius"/>
    </source>
</evidence>
<comment type="caution">
    <text evidence="12">The sequence shown here is derived from an EMBL/GenBank/DDBJ whole genome shotgun (WGS) entry which is preliminary data.</text>
</comment>
<proteinExistence type="inferred from homology"/>
<dbReference type="GO" id="GO:0016780">
    <property type="term" value="F:phosphotransferase activity, for other substituted phosphate groups"/>
    <property type="evidence" value="ECO:0007669"/>
    <property type="project" value="TreeGrafter"/>
</dbReference>
<dbReference type="InterPro" id="IPR017472">
    <property type="entry name" value="Undecaprenyl-P_galact_Ptfrase"/>
</dbReference>
<dbReference type="Proteomes" id="UP001165679">
    <property type="component" value="Unassembled WGS sequence"/>
</dbReference>
<keyword evidence="8 10" id="KW-0472">Membrane</keyword>
<keyword evidence="6 10" id="KW-0812">Transmembrane</keyword>
<reference evidence="12" key="1">
    <citation type="submission" date="2022-09" db="EMBL/GenBank/DDBJ databases">
        <title>Rhodovastum sp. nov. RN2-1 isolated from soil in Seongnam, South Korea.</title>
        <authorList>
            <person name="Le N.T."/>
        </authorList>
    </citation>
    <scope>NUCLEOTIDE SEQUENCE</scope>
    <source>
        <strain evidence="12">RN2-1</strain>
    </source>
</reference>
<keyword evidence="4" id="KW-1003">Cell membrane</keyword>
<keyword evidence="9" id="KW-0270">Exopolysaccharide synthesis</keyword>
<evidence type="ECO:0000256" key="5">
    <source>
        <dbReference type="ARBA" id="ARBA00022679"/>
    </source>
</evidence>
<dbReference type="Pfam" id="PF02397">
    <property type="entry name" value="Bac_transf"/>
    <property type="match status" value="1"/>
</dbReference>
<evidence type="ECO:0000256" key="3">
    <source>
        <dbReference type="ARBA" id="ARBA00006464"/>
    </source>
</evidence>
<feature type="transmembrane region" description="Helical" evidence="10">
    <location>
        <begin position="86"/>
        <end position="105"/>
    </location>
</feature>
<feature type="domain" description="Bacterial sugar transferase" evidence="11">
    <location>
        <begin position="306"/>
        <end position="496"/>
    </location>
</feature>
<feature type="transmembrane region" description="Helical" evidence="10">
    <location>
        <begin position="44"/>
        <end position="74"/>
    </location>
</feature>
<protein>
    <submittedName>
        <fullName evidence="12">Undecaprenyl-phosphate galactose phosphotransferase WbaP</fullName>
    </submittedName>
</protein>
<evidence type="ECO:0000256" key="6">
    <source>
        <dbReference type="ARBA" id="ARBA00022692"/>
    </source>
</evidence>
<dbReference type="NCBIfam" id="TIGR03025">
    <property type="entry name" value="EPS_sugtrans"/>
    <property type="match status" value="1"/>
</dbReference>
<feature type="transmembrane region" description="Helical" evidence="10">
    <location>
        <begin position="148"/>
        <end position="167"/>
    </location>
</feature>
<dbReference type="RefSeq" id="WP_264714190.1">
    <property type="nucleotide sequence ID" value="NZ_JAPDNT010000009.1"/>
</dbReference>
<accession>A0AA42CEM4</accession>
<evidence type="ECO:0000259" key="11">
    <source>
        <dbReference type="Pfam" id="PF02397"/>
    </source>
</evidence>
<evidence type="ECO:0000256" key="9">
    <source>
        <dbReference type="ARBA" id="ARBA00023169"/>
    </source>
</evidence>
<organism evidence="12 13">
    <name type="scientific">Limobrevibacterium gyesilva</name>
    <dbReference type="NCBI Taxonomy" id="2991712"/>
    <lineage>
        <taxon>Bacteria</taxon>
        <taxon>Pseudomonadati</taxon>
        <taxon>Pseudomonadota</taxon>
        <taxon>Alphaproteobacteria</taxon>
        <taxon>Acetobacterales</taxon>
        <taxon>Acetobacteraceae</taxon>
        <taxon>Limobrevibacterium</taxon>
    </lineage>
</organism>
<evidence type="ECO:0000256" key="7">
    <source>
        <dbReference type="ARBA" id="ARBA00022989"/>
    </source>
</evidence>
<gene>
    <name evidence="12" type="primary">wbaP</name>
    <name evidence="12" type="ORF">OL599_12895</name>
</gene>
<evidence type="ECO:0000313" key="12">
    <source>
        <dbReference type="EMBL" id="MCW3475474.1"/>
    </source>
</evidence>
<evidence type="ECO:0000256" key="2">
    <source>
        <dbReference type="ARBA" id="ARBA00004236"/>
    </source>
</evidence>
<dbReference type="EMBL" id="JAPDNT010000009">
    <property type="protein sequence ID" value="MCW3475474.1"/>
    <property type="molecule type" value="Genomic_DNA"/>
</dbReference>
<dbReference type="NCBIfam" id="TIGR03022">
    <property type="entry name" value="WbaP_sugtrans"/>
    <property type="match status" value="1"/>
</dbReference>
<evidence type="ECO:0000256" key="8">
    <source>
        <dbReference type="ARBA" id="ARBA00023136"/>
    </source>
</evidence>
<dbReference type="InterPro" id="IPR017475">
    <property type="entry name" value="EPS_sugar_tfrase"/>
</dbReference>
<keyword evidence="7 10" id="KW-1133">Transmembrane helix</keyword>
<evidence type="ECO:0000256" key="4">
    <source>
        <dbReference type="ARBA" id="ARBA00022475"/>
    </source>
</evidence>
<keyword evidence="5" id="KW-0808">Transferase</keyword>
<dbReference type="PANTHER" id="PTHR30576:SF4">
    <property type="entry name" value="UNDECAPRENYL-PHOSPHATE GALACTOSE PHOSPHOTRANSFERASE"/>
    <property type="match status" value="1"/>
</dbReference>
<keyword evidence="13" id="KW-1185">Reference proteome</keyword>
<reference evidence="12" key="2">
    <citation type="submission" date="2022-10" db="EMBL/GenBank/DDBJ databases">
        <authorList>
            <person name="Trinh H.N."/>
        </authorList>
    </citation>
    <scope>NUCLEOTIDE SEQUENCE</scope>
    <source>
        <strain evidence="12">RN2-1</strain>
    </source>
</reference>
<feature type="transmembrane region" description="Helical" evidence="10">
    <location>
        <begin position="311"/>
        <end position="332"/>
    </location>
</feature>
<dbReference type="GO" id="GO:0000271">
    <property type="term" value="P:polysaccharide biosynthetic process"/>
    <property type="evidence" value="ECO:0007669"/>
    <property type="project" value="UniProtKB-KW"/>
</dbReference>
<sequence length="502" mass="55670">MPNEFHRLGGAEAVTGQGVGESVADFGPRLRRLRPSRFVQPTAWSYFVLASDLVALCVAFVLAFVLAGVVNAVVLDRRWQVGAEDIARHIRMFGVLALVMIGYLHRKGHYIRRIAFWTAVQDVTKVSLFGMLIDGFVQFALQQAMSRSWFLCLWLLAPVAVVGMRVVTRNALDLAGLWQRRVLIAGGTEAARVAQAALLSDATMGYEIAGRVRLEAVTAGVPGASFAALLRHYGASLLLLAPGDDPFQLRRPVVAQLVHEHVDFAIIPSMDGLPEAGYDPQPFLRHDVLLLTYRNNADLPFARGAKVAFDLAAAVTLLLLLAPVLLAIAALIRRDGGPVLFAQTRVGHGGRRFNCLKFRTMVVNADQVLRDALAGDPRAAVEWANNQKLRRDPRVTPIGRLLRQTSLDELPQLFNVLRLEMSLVGPRPIVEHELPRYGDELAYYCSVRPGLTGLWQVSGRNDTSYGRKVQLDCWYVRNWTLWQDLVILMKTVPVVLFRKGAF</sequence>
<dbReference type="PANTHER" id="PTHR30576">
    <property type="entry name" value="COLANIC BIOSYNTHESIS UDP-GLUCOSE LIPID CARRIER TRANSFERASE"/>
    <property type="match status" value="1"/>
</dbReference>
<evidence type="ECO:0000256" key="1">
    <source>
        <dbReference type="ARBA" id="ARBA00004141"/>
    </source>
</evidence>
<name>A0AA42CEM4_9PROT</name>
<dbReference type="InterPro" id="IPR003362">
    <property type="entry name" value="Bact_transf"/>
</dbReference>
<comment type="subcellular location">
    <subcellularLocation>
        <location evidence="2">Cell membrane</location>
    </subcellularLocation>
    <subcellularLocation>
        <location evidence="1">Membrane</location>
        <topology evidence="1">Multi-pass membrane protein</topology>
    </subcellularLocation>
</comment>
<dbReference type="GO" id="GO:0005886">
    <property type="term" value="C:plasma membrane"/>
    <property type="evidence" value="ECO:0007669"/>
    <property type="project" value="UniProtKB-SubCell"/>
</dbReference>
<comment type="similarity">
    <text evidence="3">Belongs to the bacterial sugar transferase family.</text>
</comment>